<accession>A0A9P4I1D4</accession>
<keyword evidence="7" id="KW-0624">Polysaccharide degradation</keyword>
<dbReference type="Gene3D" id="3.20.20.80">
    <property type="entry name" value="Glycosidases"/>
    <property type="match status" value="1"/>
</dbReference>
<dbReference type="GO" id="GO:0000272">
    <property type="term" value="P:polysaccharide catabolic process"/>
    <property type="evidence" value="ECO:0007669"/>
    <property type="project" value="UniProtKB-KW"/>
</dbReference>
<dbReference type="PROSITE" id="PS50030">
    <property type="entry name" value="UBA"/>
    <property type="match status" value="1"/>
</dbReference>
<dbReference type="PROSITE" id="PS01095">
    <property type="entry name" value="GH18_1"/>
    <property type="match status" value="1"/>
</dbReference>
<evidence type="ECO:0000256" key="3">
    <source>
        <dbReference type="ARBA" id="ARBA00022801"/>
    </source>
</evidence>
<keyword evidence="4" id="KW-0146">Chitin degradation</keyword>
<keyword evidence="3 8" id="KW-0378">Hydrolase</keyword>
<evidence type="ECO:0000259" key="12">
    <source>
        <dbReference type="PROSITE" id="PS51910"/>
    </source>
</evidence>
<dbReference type="PROSITE" id="PS51910">
    <property type="entry name" value="GH18_2"/>
    <property type="match status" value="1"/>
</dbReference>
<dbReference type="InterPro" id="IPR015940">
    <property type="entry name" value="UBA"/>
</dbReference>
<dbReference type="EC" id="3.2.1.14" evidence="2"/>
<evidence type="ECO:0000256" key="10">
    <source>
        <dbReference type="SAM" id="MobiDB-lite"/>
    </source>
</evidence>
<dbReference type="AlphaFoldDB" id="A0A9P4I1D4"/>
<evidence type="ECO:0000256" key="9">
    <source>
        <dbReference type="RuleBase" id="RU004453"/>
    </source>
</evidence>
<dbReference type="Pfam" id="PF00704">
    <property type="entry name" value="Glyco_hydro_18"/>
    <property type="match status" value="1"/>
</dbReference>
<evidence type="ECO:0000256" key="1">
    <source>
        <dbReference type="ARBA" id="ARBA00000822"/>
    </source>
</evidence>
<dbReference type="SUPFAM" id="SSF51445">
    <property type="entry name" value="(Trans)glycosidases"/>
    <property type="match status" value="1"/>
</dbReference>
<protein>
    <recommendedName>
        <fullName evidence="2">chitinase</fullName>
        <ecNumber evidence="2">3.2.1.14</ecNumber>
    </recommendedName>
</protein>
<evidence type="ECO:0000313" key="14">
    <source>
        <dbReference type="Proteomes" id="UP000799776"/>
    </source>
</evidence>
<gene>
    <name evidence="13" type="ORF">K490DRAFT_10293</name>
</gene>
<keyword evidence="6 8" id="KW-0326">Glycosidase</keyword>
<dbReference type="GO" id="GO:0008843">
    <property type="term" value="F:endochitinase activity"/>
    <property type="evidence" value="ECO:0007669"/>
    <property type="project" value="UniProtKB-EC"/>
</dbReference>
<dbReference type="CDD" id="cd14309">
    <property type="entry name" value="UBA_scDdi1_like"/>
    <property type="match status" value="1"/>
</dbReference>
<keyword evidence="14" id="KW-1185">Reference proteome</keyword>
<evidence type="ECO:0000256" key="4">
    <source>
        <dbReference type="ARBA" id="ARBA00023024"/>
    </source>
</evidence>
<evidence type="ECO:0000256" key="2">
    <source>
        <dbReference type="ARBA" id="ARBA00012729"/>
    </source>
</evidence>
<feature type="region of interest" description="Disordered" evidence="10">
    <location>
        <begin position="327"/>
        <end position="346"/>
    </location>
</feature>
<evidence type="ECO:0000256" key="6">
    <source>
        <dbReference type="ARBA" id="ARBA00023295"/>
    </source>
</evidence>
<proteinExistence type="inferred from homology"/>
<comment type="similarity">
    <text evidence="9">Belongs to the glycosyl hydrolase 18 family.</text>
</comment>
<dbReference type="InterPro" id="IPR001223">
    <property type="entry name" value="Glyco_hydro18_cat"/>
</dbReference>
<keyword evidence="5" id="KW-0119">Carbohydrate metabolism</keyword>
<dbReference type="Pfam" id="PF00627">
    <property type="entry name" value="UBA"/>
    <property type="match status" value="1"/>
</dbReference>
<comment type="catalytic activity">
    <reaction evidence="1">
        <text>Random endo-hydrolysis of N-acetyl-beta-D-glucosaminide (1-&gt;4)-beta-linkages in chitin and chitodextrins.</text>
        <dbReference type="EC" id="3.2.1.14"/>
    </reaction>
</comment>
<organism evidence="13 14">
    <name type="scientific">Saccharata proteae CBS 121410</name>
    <dbReference type="NCBI Taxonomy" id="1314787"/>
    <lineage>
        <taxon>Eukaryota</taxon>
        <taxon>Fungi</taxon>
        <taxon>Dikarya</taxon>
        <taxon>Ascomycota</taxon>
        <taxon>Pezizomycotina</taxon>
        <taxon>Dothideomycetes</taxon>
        <taxon>Dothideomycetes incertae sedis</taxon>
        <taxon>Botryosphaeriales</taxon>
        <taxon>Saccharataceae</taxon>
        <taxon>Saccharata</taxon>
    </lineage>
</organism>
<dbReference type="PANTHER" id="PTHR45708">
    <property type="entry name" value="ENDOCHITINASE"/>
    <property type="match status" value="1"/>
</dbReference>
<dbReference type="InterPro" id="IPR009060">
    <property type="entry name" value="UBA-like_sf"/>
</dbReference>
<dbReference type="Gene3D" id="1.10.8.10">
    <property type="entry name" value="DNA helicase RuvA subunit, C-terminal domain"/>
    <property type="match status" value="1"/>
</dbReference>
<dbReference type="OrthoDB" id="3012298at2759"/>
<feature type="domain" description="GH18" evidence="12">
    <location>
        <begin position="8"/>
        <end position="320"/>
    </location>
</feature>
<feature type="compositionally biased region" description="Basic and acidic residues" evidence="10">
    <location>
        <begin position="327"/>
        <end position="336"/>
    </location>
</feature>
<dbReference type="SUPFAM" id="SSF46934">
    <property type="entry name" value="UBA-like"/>
    <property type="match status" value="1"/>
</dbReference>
<dbReference type="GO" id="GO:0005576">
    <property type="term" value="C:extracellular region"/>
    <property type="evidence" value="ECO:0007669"/>
    <property type="project" value="TreeGrafter"/>
</dbReference>
<evidence type="ECO:0000256" key="7">
    <source>
        <dbReference type="ARBA" id="ARBA00023326"/>
    </source>
</evidence>
<dbReference type="InterPro" id="IPR017853">
    <property type="entry name" value="GH"/>
</dbReference>
<feature type="non-terminal residue" evidence="13">
    <location>
        <position position="1"/>
    </location>
</feature>
<feature type="domain" description="UBA" evidence="11">
    <location>
        <begin position="348"/>
        <end position="387"/>
    </location>
</feature>
<reference evidence="13" key="1">
    <citation type="journal article" date="2020" name="Stud. Mycol.">
        <title>101 Dothideomycetes genomes: a test case for predicting lifestyles and emergence of pathogens.</title>
        <authorList>
            <person name="Haridas S."/>
            <person name="Albert R."/>
            <person name="Binder M."/>
            <person name="Bloem J."/>
            <person name="Labutti K."/>
            <person name="Salamov A."/>
            <person name="Andreopoulos B."/>
            <person name="Baker S."/>
            <person name="Barry K."/>
            <person name="Bills G."/>
            <person name="Bluhm B."/>
            <person name="Cannon C."/>
            <person name="Castanera R."/>
            <person name="Culley D."/>
            <person name="Daum C."/>
            <person name="Ezra D."/>
            <person name="Gonzalez J."/>
            <person name="Henrissat B."/>
            <person name="Kuo A."/>
            <person name="Liang C."/>
            <person name="Lipzen A."/>
            <person name="Lutzoni F."/>
            <person name="Magnuson J."/>
            <person name="Mondo S."/>
            <person name="Nolan M."/>
            <person name="Ohm R."/>
            <person name="Pangilinan J."/>
            <person name="Park H.-J."/>
            <person name="Ramirez L."/>
            <person name="Alfaro M."/>
            <person name="Sun H."/>
            <person name="Tritt A."/>
            <person name="Yoshinaga Y."/>
            <person name="Zwiers L.-H."/>
            <person name="Turgeon B."/>
            <person name="Goodwin S."/>
            <person name="Spatafora J."/>
            <person name="Crous P."/>
            <person name="Grigoriev I."/>
        </authorList>
    </citation>
    <scope>NUCLEOTIDE SEQUENCE</scope>
    <source>
        <strain evidence="13">CBS 121410</strain>
    </source>
</reference>
<name>A0A9P4I1D4_9PEZI</name>
<evidence type="ECO:0000313" key="13">
    <source>
        <dbReference type="EMBL" id="KAF2091709.1"/>
    </source>
</evidence>
<dbReference type="SMART" id="SM00165">
    <property type="entry name" value="UBA"/>
    <property type="match status" value="1"/>
</dbReference>
<evidence type="ECO:0000256" key="8">
    <source>
        <dbReference type="RuleBase" id="RU000489"/>
    </source>
</evidence>
<evidence type="ECO:0000259" key="11">
    <source>
        <dbReference type="PROSITE" id="PS50030"/>
    </source>
</evidence>
<dbReference type="InterPro" id="IPR050542">
    <property type="entry name" value="Glycosyl_Hydrlase18_Chitinase"/>
</dbReference>
<dbReference type="Proteomes" id="UP000799776">
    <property type="component" value="Unassembled WGS sequence"/>
</dbReference>
<dbReference type="EMBL" id="ML978711">
    <property type="protein sequence ID" value="KAF2091709.1"/>
    <property type="molecule type" value="Genomic_DNA"/>
</dbReference>
<dbReference type="InterPro" id="IPR001579">
    <property type="entry name" value="Glyco_hydro_18_chit_AS"/>
</dbReference>
<feature type="non-terminal residue" evidence="13">
    <location>
        <position position="387"/>
    </location>
</feature>
<evidence type="ECO:0000256" key="5">
    <source>
        <dbReference type="ARBA" id="ARBA00023277"/>
    </source>
</evidence>
<dbReference type="GO" id="GO:0006032">
    <property type="term" value="P:chitin catabolic process"/>
    <property type="evidence" value="ECO:0007669"/>
    <property type="project" value="UniProtKB-KW"/>
</dbReference>
<dbReference type="PANTHER" id="PTHR45708:SF60">
    <property type="entry name" value="III CHITINASE, PUTATIVE (AFU_ORTHOLOGUE AFUA_5G03850)-RELATED"/>
    <property type="match status" value="1"/>
</dbReference>
<comment type="caution">
    <text evidence="13">The sequence shown here is derived from an EMBL/GenBank/DDBJ whole genome shotgun (WGS) entry which is preliminary data.</text>
</comment>
<sequence>LLPLHEGPRLVLYAQTHHSRAGEPYSLLPLLANSTGVTHVILAAIHLNEGPGNITLNDDPPDAEKFNTLWGEARWLQGAGVKVMGMLGGAAKGSYWRLSGSAEEFEAYYLPLKALIQRHSLDGLDLDIEEEITLGTAVRLLQRLRADFGPSFLLTMAPTATALLPNPSLPPVSFLPPTLPIGAAPFTLPQSLPHLSGFSHFALEAGYPGLVDWYNAQFYNGWGDATSTMWYDSMVGAGWNPRRIVMGVLTNQANGGSGFVPPELLSDTVRVLRARHPGFGGVMGWEYFNGGVDGNDAAVACSSERPWEWVKLLGNVIRKRIAEGEADAGRGVERPPQRVGGLPAPAVPWPGEDVEKLVVLGFGRQQAVAALNATDGNVEVAAGLLFE</sequence>